<name>A0A0E9X3V0_ANGAN</name>
<reference evidence="1" key="1">
    <citation type="submission" date="2014-11" db="EMBL/GenBank/DDBJ databases">
        <authorList>
            <person name="Amaro Gonzalez C."/>
        </authorList>
    </citation>
    <scope>NUCLEOTIDE SEQUENCE</scope>
</reference>
<proteinExistence type="predicted"/>
<evidence type="ECO:0000313" key="1">
    <source>
        <dbReference type="EMBL" id="JAH97392.1"/>
    </source>
</evidence>
<dbReference type="AlphaFoldDB" id="A0A0E9X3V0"/>
<protein>
    <submittedName>
        <fullName evidence="1">Uncharacterized protein</fullName>
    </submittedName>
</protein>
<reference evidence="1" key="2">
    <citation type="journal article" date="2015" name="Fish Shellfish Immunol.">
        <title>Early steps in the European eel (Anguilla anguilla)-Vibrio vulnificus interaction in the gills: Role of the RtxA13 toxin.</title>
        <authorList>
            <person name="Callol A."/>
            <person name="Pajuelo D."/>
            <person name="Ebbesson L."/>
            <person name="Teles M."/>
            <person name="MacKenzie S."/>
            <person name="Amaro C."/>
        </authorList>
    </citation>
    <scope>NUCLEOTIDE SEQUENCE</scope>
</reference>
<dbReference type="EMBL" id="GBXM01011185">
    <property type="protein sequence ID" value="JAH97392.1"/>
    <property type="molecule type" value="Transcribed_RNA"/>
</dbReference>
<organism evidence="1">
    <name type="scientific">Anguilla anguilla</name>
    <name type="common">European freshwater eel</name>
    <name type="synonym">Muraena anguilla</name>
    <dbReference type="NCBI Taxonomy" id="7936"/>
    <lineage>
        <taxon>Eukaryota</taxon>
        <taxon>Metazoa</taxon>
        <taxon>Chordata</taxon>
        <taxon>Craniata</taxon>
        <taxon>Vertebrata</taxon>
        <taxon>Euteleostomi</taxon>
        <taxon>Actinopterygii</taxon>
        <taxon>Neopterygii</taxon>
        <taxon>Teleostei</taxon>
        <taxon>Anguilliformes</taxon>
        <taxon>Anguillidae</taxon>
        <taxon>Anguilla</taxon>
    </lineage>
</organism>
<accession>A0A0E9X3V0</accession>
<sequence>MVPSHNLLHDEQRSGKQQCSALHITIMLSTRNYYQKGSDCICSIKYMNGCFMRTYNISIYTRVTFAPLQQLQC</sequence>